<keyword evidence="1" id="KW-0472">Membrane</keyword>
<organism evidence="2 3">
    <name type="scientific">Blastopirellula marina DSM 3645</name>
    <dbReference type="NCBI Taxonomy" id="314230"/>
    <lineage>
        <taxon>Bacteria</taxon>
        <taxon>Pseudomonadati</taxon>
        <taxon>Planctomycetota</taxon>
        <taxon>Planctomycetia</taxon>
        <taxon>Pirellulales</taxon>
        <taxon>Pirellulaceae</taxon>
        <taxon>Blastopirellula</taxon>
    </lineage>
</organism>
<comment type="caution">
    <text evidence="2">The sequence shown here is derived from an EMBL/GenBank/DDBJ whole genome shotgun (WGS) entry which is preliminary data.</text>
</comment>
<reference evidence="2 3" key="1">
    <citation type="submission" date="2006-02" db="EMBL/GenBank/DDBJ databases">
        <authorList>
            <person name="Amann R."/>
            <person name="Ferriera S."/>
            <person name="Johnson J."/>
            <person name="Kravitz S."/>
            <person name="Halpern A."/>
            <person name="Remington K."/>
            <person name="Beeson K."/>
            <person name="Tran B."/>
            <person name="Rogers Y.-H."/>
            <person name="Friedman R."/>
            <person name="Venter J.C."/>
        </authorList>
    </citation>
    <scope>NUCLEOTIDE SEQUENCE [LARGE SCALE GENOMIC DNA]</scope>
    <source>
        <strain evidence="2 3">DSM 3645</strain>
    </source>
</reference>
<dbReference type="EMBL" id="AANZ01000026">
    <property type="protein sequence ID" value="EAQ77938.1"/>
    <property type="molecule type" value="Genomic_DNA"/>
</dbReference>
<protein>
    <submittedName>
        <fullName evidence="2">Uncharacterized protein</fullName>
    </submittedName>
</protein>
<feature type="transmembrane region" description="Helical" evidence="1">
    <location>
        <begin position="69"/>
        <end position="87"/>
    </location>
</feature>
<dbReference type="Proteomes" id="UP000004358">
    <property type="component" value="Unassembled WGS sequence"/>
</dbReference>
<proteinExistence type="predicted"/>
<gene>
    <name evidence="2" type="ORF">DSM3645_27206</name>
</gene>
<evidence type="ECO:0000313" key="2">
    <source>
        <dbReference type="EMBL" id="EAQ77938.1"/>
    </source>
</evidence>
<evidence type="ECO:0000256" key="1">
    <source>
        <dbReference type="SAM" id="Phobius"/>
    </source>
</evidence>
<dbReference type="AlphaFoldDB" id="A4A020"/>
<feature type="transmembrane region" description="Helical" evidence="1">
    <location>
        <begin position="37"/>
        <end position="63"/>
    </location>
</feature>
<keyword evidence="1" id="KW-0812">Transmembrane</keyword>
<dbReference type="HOGENOM" id="CLU_2204922_0_0_0"/>
<name>A4A020_9BACT</name>
<sequence length="107" mass="11170">MISFVGSFLAAIDFMSSLDRWIECRSEPILHGSLARIAGTLIGCAFGSLLATIACVVIVLGGLLSLDHVFPIIAASCLLCGATAGSFPEVGKRLSGITGFLYVMLMC</sequence>
<keyword evidence="1" id="KW-1133">Transmembrane helix</keyword>
<accession>A4A020</accession>
<evidence type="ECO:0000313" key="3">
    <source>
        <dbReference type="Proteomes" id="UP000004358"/>
    </source>
</evidence>